<dbReference type="AlphaFoldDB" id="A0A397P7I3"/>
<dbReference type="OrthoDB" id="9799024at2"/>
<evidence type="ECO:0000256" key="1">
    <source>
        <dbReference type="ARBA" id="ARBA00023239"/>
    </source>
</evidence>
<evidence type="ECO:0000313" key="4">
    <source>
        <dbReference type="Proteomes" id="UP000266568"/>
    </source>
</evidence>
<protein>
    <submittedName>
        <fullName evidence="3">Putative TIM-barrel fold metal-dependent hydrolase</fullName>
    </submittedName>
</protein>
<dbReference type="Proteomes" id="UP000266568">
    <property type="component" value="Unassembled WGS sequence"/>
</dbReference>
<dbReference type="GO" id="GO:0019748">
    <property type="term" value="P:secondary metabolic process"/>
    <property type="evidence" value="ECO:0007669"/>
    <property type="project" value="TreeGrafter"/>
</dbReference>
<keyword evidence="3" id="KW-0378">Hydrolase</keyword>
<evidence type="ECO:0000259" key="2">
    <source>
        <dbReference type="Pfam" id="PF04909"/>
    </source>
</evidence>
<accession>A0A397P7I3</accession>
<dbReference type="Pfam" id="PF04909">
    <property type="entry name" value="Amidohydro_2"/>
    <property type="match status" value="1"/>
</dbReference>
<dbReference type="SUPFAM" id="SSF51556">
    <property type="entry name" value="Metallo-dependent hydrolases"/>
    <property type="match status" value="1"/>
</dbReference>
<dbReference type="GO" id="GO:0005737">
    <property type="term" value="C:cytoplasm"/>
    <property type="evidence" value="ECO:0007669"/>
    <property type="project" value="TreeGrafter"/>
</dbReference>
<name>A0A397P7I3_9SPHN</name>
<dbReference type="RefSeq" id="WP_119034040.1">
    <property type="nucleotide sequence ID" value="NZ_QXDC01000002.1"/>
</dbReference>
<dbReference type="PANTHER" id="PTHR21240:SF28">
    <property type="entry name" value="ISO-OROTATE DECARBOXYLASE (EUROFUNG)"/>
    <property type="match status" value="1"/>
</dbReference>
<gene>
    <name evidence="3" type="ORF">DFR49_0019</name>
</gene>
<dbReference type="InterPro" id="IPR032465">
    <property type="entry name" value="ACMSD"/>
</dbReference>
<keyword evidence="1" id="KW-0456">Lyase</keyword>
<organism evidence="3 4">
    <name type="scientific">Hephaestia caeni</name>
    <dbReference type="NCBI Taxonomy" id="645617"/>
    <lineage>
        <taxon>Bacteria</taxon>
        <taxon>Pseudomonadati</taxon>
        <taxon>Pseudomonadota</taxon>
        <taxon>Alphaproteobacteria</taxon>
        <taxon>Sphingomonadales</taxon>
        <taxon>Sphingomonadaceae</taxon>
        <taxon>Hephaestia</taxon>
    </lineage>
</organism>
<dbReference type="Gene3D" id="3.20.20.140">
    <property type="entry name" value="Metal-dependent hydrolases"/>
    <property type="match status" value="1"/>
</dbReference>
<comment type="caution">
    <text evidence="3">The sequence shown here is derived from an EMBL/GenBank/DDBJ whole genome shotgun (WGS) entry which is preliminary data.</text>
</comment>
<dbReference type="InterPro" id="IPR006680">
    <property type="entry name" value="Amidohydro-rel"/>
</dbReference>
<dbReference type="GO" id="GO:0016787">
    <property type="term" value="F:hydrolase activity"/>
    <property type="evidence" value="ECO:0007669"/>
    <property type="project" value="UniProtKB-KW"/>
</dbReference>
<dbReference type="EMBL" id="QXDC01000002">
    <property type="protein sequence ID" value="RIA45500.1"/>
    <property type="molecule type" value="Genomic_DNA"/>
</dbReference>
<dbReference type="InterPro" id="IPR032466">
    <property type="entry name" value="Metal_Hydrolase"/>
</dbReference>
<feature type="domain" description="Amidohydrolase-related" evidence="2">
    <location>
        <begin position="79"/>
        <end position="333"/>
    </location>
</feature>
<evidence type="ECO:0000313" key="3">
    <source>
        <dbReference type="EMBL" id="RIA45500.1"/>
    </source>
</evidence>
<proteinExistence type="predicted"/>
<reference evidence="3 4" key="1">
    <citation type="submission" date="2018-08" db="EMBL/GenBank/DDBJ databases">
        <title>Genomic Encyclopedia of Type Strains, Phase IV (KMG-IV): sequencing the most valuable type-strain genomes for metagenomic binning, comparative biology and taxonomic classification.</title>
        <authorList>
            <person name="Goeker M."/>
        </authorList>
    </citation>
    <scope>NUCLEOTIDE SEQUENCE [LARGE SCALE GENOMIC DNA]</scope>
    <source>
        <strain evidence="3 4">DSM 25527</strain>
    </source>
</reference>
<dbReference type="GO" id="GO:0016831">
    <property type="term" value="F:carboxy-lyase activity"/>
    <property type="evidence" value="ECO:0007669"/>
    <property type="project" value="InterPro"/>
</dbReference>
<dbReference type="PANTHER" id="PTHR21240">
    <property type="entry name" value="2-AMINO-3-CARBOXYLMUCONATE-6-SEMIALDEHYDE DECARBOXYLASE"/>
    <property type="match status" value="1"/>
</dbReference>
<keyword evidence="4" id="KW-1185">Reference proteome</keyword>
<sequence length="341" mass="36912">MNHKIIDCQVHCAAPSIDALLPYMKAGYAERVIRTAFQLPPAESHPGGGSSKGYASPAEVAASLGDEVSGVVLVPHQAMSTANWTDTRLCAVYVAALNAYMVDHWLAEDDRFHLAIAVSPHEAELAAAEIERHAGNPRVVAATMPMLAPHLGSPFYRPIIEAAARHNLTLIVHPGGKEGTILGAPALGAIGPRYHGEYECLIWHVAAVNISSIIYDGVFVEFPDLKIAFADFGMDWVGPTMWRLDAEWRALRIDIPWVVEPPSTYLGRNVRIIVGDAEGIPQDALAKLVSLAPATSLLFGSNSPFAKDRKWLDTLPTEVREQLCWRNAADTFRSGIAALAA</sequence>